<evidence type="ECO:0000259" key="2">
    <source>
        <dbReference type="Pfam" id="PF00005"/>
    </source>
</evidence>
<dbReference type="GO" id="GO:0016887">
    <property type="term" value="F:ATP hydrolysis activity"/>
    <property type="evidence" value="ECO:0007669"/>
    <property type="project" value="InterPro"/>
</dbReference>
<sequence>MSWIITETCNFSVPLYPKLSNSNLIFYITLWISIYLLYFLKNTLRLFGYFLVHIHFIWKYFTLIRDLDPDIWYALSKKADISNSLLELESISPARRRKIKRIDKSEEDTSEGNIIQHEYIQEIPVLNDPNIYDYSISQYKNLQHVSYINEKHFCDYSLQEYINKCKIGDIQDKNILKTASITTYSLNETLLTQDTSVSSKSSSPVSCFHEQNNSFNKTMVYLCKSIDISYCYCRNTNSPCNHIVLRNISFEIYNREVVFVTGPSKSGKSTLLKFISGYVGIYKLDGSIKLFTMEESKTRIYLYNKGILNSSKNVLQYYRQQEQGYNIYAYILGGNDYNKEKLDLVCKLCLLNSANNLNNLFIDDIYRDDELFLLSLAQFFYTLPILENSSSSEFSNCILVVLDDIFSEILPLTCFQLVKQFVYMNNFKLLNISFIINLDLSWADILMNLIQTSTSKGDNIDTRNIRLLKLTEFGEVEYFGELFYNLNINNDSTFTDQSDLNYLKDNLRFTVDLSEIQNKNVIPESKEVIRSIEGKSRLRSLTIIPLIIFIGIIVSIFKQTYLIKLVNSSNMVNIEPAYILQYVSISVISRTNNAYNSLILSNPIPIFWNIINPIVLILFTVSNHGARKLGKSESYNLIYEDKRNDLISVTDMLPKPEFMNMKQNKGSKSFLYIEGMEDISFRFGNSTNNYSNIKHNTQNTILLPHIQIVGVNNALMAANWVKNSLIISRNVRHTKEMTSELSRNFERKYHYSSIFLLFLVSYAIDFIAIVFIEKICFGKYHDSLHFWLNRILSEVYKSKDPIRLIKEIFSSRKGIIYMAINSQLDKNVTKYCNLFEKIHYICISLAYNFFVIFKHNSNIKILTKKFRSSIINLLECDAYEKSDFFYILKFSQFSNILEYIYCSFLKQRGECKQKLNKLSLYTQISFFFSSLLFAIFLSVILTNSINLCIILIFIPCIYLIISGIFENEIGENGNNPNINEVLKSISSIRVAKKAPNLEFDNISKDTVILTEMTTPSPKKRTHGSVSPIYSSSYTTTSSRSSRSIFTERCPLIYEFPKSISNLRNKSDLTNKNHRFIGIYKGIFDIGTYSHGSSHSLLFPLTWLSKHSNCNISCMDSEYKVENYSFTNSQIIFENYNKEFYMSKEKIESIAIISDDIKLPLHWTLRQILDPKSSYFNDENKLVDVLSDLKLLTHNMKMLNKSDLLSLTFQQFIYYHHANKNVKAKCECVTSVKEMNSTISKTDNTHIQYIGHSTIEKLVLLSYYILNKQNYKFFIIYLDTNMRWELWSRIIKQYITFYDIKIIIITLQYNALQCCDKVFNSP</sequence>
<feature type="transmembrane region" description="Helical" evidence="1">
    <location>
        <begin position="538"/>
        <end position="557"/>
    </location>
</feature>
<dbReference type="GeneID" id="92366746"/>
<keyword evidence="4" id="KW-1185">Reference proteome</keyword>
<dbReference type="SUPFAM" id="SSF52540">
    <property type="entry name" value="P-loop containing nucleoside triphosphate hydrolases"/>
    <property type="match status" value="1"/>
</dbReference>
<keyword evidence="1" id="KW-1133">Transmembrane helix</keyword>
<evidence type="ECO:0000313" key="4">
    <source>
        <dbReference type="Proteomes" id="UP000186804"/>
    </source>
</evidence>
<dbReference type="VEuPathDB" id="CryptoDB:cand_025620"/>
<feature type="domain" description="ABC transporter" evidence="2">
    <location>
        <begin position="245"/>
        <end position="291"/>
    </location>
</feature>
<dbReference type="OrthoDB" id="66620at2759"/>
<reference evidence="3 4" key="1">
    <citation type="submission" date="2016-10" db="EMBL/GenBank/DDBJ databases">
        <title>Reductive evolution of mitochondrial metabolism and differential evolution of invasion-related proteins in Cryptosporidium.</title>
        <authorList>
            <person name="Liu S."/>
            <person name="Roellig D.M."/>
            <person name="Guo Y."/>
            <person name="Li N."/>
            <person name="Frace M.A."/>
            <person name="Tang K."/>
            <person name="Zhang L."/>
            <person name="Feng Y."/>
            <person name="Xiao L."/>
        </authorList>
    </citation>
    <scope>NUCLEOTIDE SEQUENCE [LARGE SCALE GENOMIC DNA]</scope>
    <source>
        <strain evidence="3">30847</strain>
    </source>
</reference>
<keyword evidence="1" id="KW-0472">Membrane</keyword>
<dbReference type="GO" id="GO:0005524">
    <property type="term" value="F:ATP binding"/>
    <property type="evidence" value="ECO:0007669"/>
    <property type="project" value="InterPro"/>
</dbReference>
<dbReference type="Proteomes" id="UP000186804">
    <property type="component" value="Unassembled WGS sequence"/>
</dbReference>
<dbReference type="Pfam" id="PF00005">
    <property type="entry name" value="ABC_tran"/>
    <property type="match status" value="1"/>
</dbReference>
<dbReference type="Gene3D" id="3.40.50.300">
    <property type="entry name" value="P-loop containing nucleotide triphosphate hydrolases"/>
    <property type="match status" value="1"/>
</dbReference>
<feature type="transmembrane region" description="Helical" evidence="1">
    <location>
        <begin position="947"/>
        <end position="965"/>
    </location>
</feature>
<comment type="caution">
    <text evidence="3">The sequence shown here is derived from an EMBL/GenBank/DDBJ whole genome shotgun (WGS) entry which is preliminary data.</text>
</comment>
<feature type="transmembrane region" description="Helical" evidence="1">
    <location>
        <begin position="751"/>
        <end position="772"/>
    </location>
</feature>
<evidence type="ECO:0000313" key="3">
    <source>
        <dbReference type="EMBL" id="OII71146.1"/>
    </source>
</evidence>
<feature type="transmembrane region" description="Helical" evidence="1">
    <location>
        <begin position="24"/>
        <end position="40"/>
    </location>
</feature>
<gene>
    <name evidence="3" type="ORF">cand_025620</name>
</gene>
<name>A0A1J4MAA1_9CRYT</name>
<proteinExistence type="predicted"/>
<evidence type="ECO:0000256" key="1">
    <source>
        <dbReference type="SAM" id="Phobius"/>
    </source>
</evidence>
<organism evidence="3 4">
    <name type="scientific">Cryptosporidium andersoni</name>
    <dbReference type="NCBI Taxonomy" id="117008"/>
    <lineage>
        <taxon>Eukaryota</taxon>
        <taxon>Sar</taxon>
        <taxon>Alveolata</taxon>
        <taxon>Apicomplexa</taxon>
        <taxon>Conoidasida</taxon>
        <taxon>Coccidia</taxon>
        <taxon>Eucoccidiorida</taxon>
        <taxon>Eimeriorina</taxon>
        <taxon>Cryptosporidiidae</taxon>
        <taxon>Cryptosporidium</taxon>
    </lineage>
</organism>
<feature type="transmembrane region" description="Helical" evidence="1">
    <location>
        <begin position="920"/>
        <end position="940"/>
    </location>
</feature>
<dbReference type="InterPro" id="IPR003439">
    <property type="entry name" value="ABC_transporter-like_ATP-bd"/>
</dbReference>
<dbReference type="EMBL" id="LRBS01000124">
    <property type="protein sequence ID" value="OII71146.1"/>
    <property type="molecule type" value="Genomic_DNA"/>
</dbReference>
<dbReference type="InterPro" id="IPR027417">
    <property type="entry name" value="P-loop_NTPase"/>
</dbReference>
<dbReference type="RefSeq" id="XP_067066514.1">
    <property type="nucleotide sequence ID" value="XM_067212791.1"/>
</dbReference>
<keyword evidence="1" id="KW-0812">Transmembrane</keyword>
<accession>A0A1J4MAA1</accession>
<protein>
    <recommendedName>
        <fullName evidence="2">ABC transporter domain-containing protein</fullName>
    </recommendedName>
</protein>
<feature type="transmembrane region" description="Helical" evidence="1">
    <location>
        <begin position="606"/>
        <end position="626"/>
    </location>
</feature>